<feature type="region of interest" description="Disordered" evidence="5">
    <location>
        <begin position="628"/>
        <end position="660"/>
    </location>
</feature>
<feature type="region of interest" description="Disordered" evidence="5">
    <location>
        <begin position="892"/>
        <end position="988"/>
    </location>
</feature>
<dbReference type="InterPro" id="IPR001895">
    <property type="entry name" value="RASGEF_cat_dom"/>
</dbReference>
<evidence type="ECO:0000259" key="8">
    <source>
        <dbReference type="PROSITE" id="PS50212"/>
    </source>
</evidence>
<dbReference type="CDD" id="cd06224">
    <property type="entry name" value="REM"/>
    <property type="match status" value="1"/>
</dbReference>
<dbReference type="PROSITE" id="PS50002">
    <property type="entry name" value="SH3"/>
    <property type="match status" value="1"/>
</dbReference>
<evidence type="ECO:0000256" key="3">
    <source>
        <dbReference type="PROSITE-ProRule" id="PRU00168"/>
    </source>
</evidence>
<feature type="region of interest" description="Disordered" evidence="5">
    <location>
        <begin position="1"/>
        <end position="21"/>
    </location>
</feature>
<evidence type="ECO:0000313" key="10">
    <source>
        <dbReference type="Proteomes" id="UP000078561"/>
    </source>
</evidence>
<dbReference type="InParanoid" id="A0A168P035"/>
<sequence>MLSSPTLLPSSPNLSSAHSTTGEMDSHFVQALHDFFPANAPTDNTSACLFFQRGSIIEVYNRDESGWWDGVIDGFRGWFPSNYVGHIGELRRHSADYQDQQDTSQQEEFEAWRHGLTSTSTAAANNVTQSNSAENLSVLPATSNVTDTMSQRSYSQSSNASINYSHGISDRDDDKPAPNRVELARALLNEDRQKFETVSFSASSTLSPGTNKFTAPNMDYLLEDANNRISDLVEDCNQEHLSSNIQLVIFQVVSSIRSVLSAANTVSKDSPLLKSYPELARQRKNVLSSLSRLVLKGKELQALCQSDNDQISCRKVQHDIPVLANQLLADMDLFESVLRSITASYTSFGDDDDDDDSYEDDDSDASTQPGDEPVDDPYSQHFATPSKTRHTNISVGTLDSLSPTNGLRRDLETARLSSASLIAQVVPLSDAENIIQTIINHQICIDELIEALLITVEEFLGARQRAGHMLEMARKALESVRTFLSVIEHVCSNVGDLDYKQSSVIPKDPHLIALVLAKEAVYSAITNLVTAVRALTGPKNQDTDDDLILLQSSCKSVTQATADCASCVRTCLYVEDSALGLPDTATSLLDMQDKLTSLEGARRDQTLSILGRKVTSLNVLQRQYINADGDEETTSGQLSTVKASNNSSNDSIGSSTTLGHESASLNDITATGTSTHETPSQSTLKWFEHEQQLNTADSKSQKYEYEVESLQIQQHQRQPAVSSSEPSTSPSSVANDVLNGYQRHRTRSIPSLLSESSQSRSSVGSRSNRSNYGKSSRSSGPTPAAQRRSHATTRSSLTASVSSVHTINRTSGVLSDRSSVESFPMTPMHTPEAMSPVTEYDDDIPLGQQIKGKRDTLQPPRPTRPRSSSINALAIVPPPSNQLTQTLVSAQRMPLPPIPPSPLDPPSDLKPTSSKSTPTSDQSKSSSTKTRRPRGMSVTALRMSFKQKHDDQRALKEPVAIKSVNRVSSRSSLQSSNQNPLNENKIEQEPWFLKQRPFSDDEMILNADGQLTGATIETLVEKLTLHEKSPGKECPDNSTGWLTFVSVDLIFTRAFFYNFRLFTTPAAFIELLIKRFRLSPPSDPVLSDDELNLWKSRVLVPVRLRVYNVIKTWMETYYHHEQDDVKAQLLKFANEDMQEAMPVPSKRMVDLIQRTFETQGHSISHRKMSYAICSSSSLHASTIFSNNATVNEYNPSRPPLSNKNSSSHLSLSSGSSLFSDLSLFNSDGHSSSTTTSSAVPEQAHYPPINLTRSLRNTLRKAVNQKNLTMVHINDFDCMELARQFTLMESALFCQITPYELIGQEFKKKVGESASIHVKAMIQKSTQVASWVSDSILREQDVKRRAQMLKFWIKVGDCCLQMNNYNTLMAIRSALDSTSIRRLKRSWDSLSAKYKTMLEPIYRATDSSRNFAEYRTRLKMAVAPCLPFLGVYLTDMTFIDDGNSDHRTTPSGHVLINFDKYVKTTRVLNEIDQFQIPYKLLEVEEIQRYLTRCLETVEKDEQVFYNRSVVLEPRQEEHTIHDIRHTISQFT</sequence>
<organism evidence="9">
    <name type="scientific">Absidia glauca</name>
    <name type="common">Pin mould</name>
    <dbReference type="NCBI Taxonomy" id="4829"/>
    <lineage>
        <taxon>Eukaryota</taxon>
        <taxon>Fungi</taxon>
        <taxon>Fungi incertae sedis</taxon>
        <taxon>Mucoromycota</taxon>
        <taxon>Mucoromycotina</taxon>
        <taxon>Mucoromycetes</taxon>
        <taxon>Mucorales</taxon>
        <taxon>Cunninghamellaceae</taxon>
        <taxon>Absidia</taxon>
    </lineage>
</organism>
<dbReference type="Gene3D" id="2.30.30.40">
    <property type="entry name" value="SH3 Domains"/>
    <property type="match status" value="1"/>
</dbReference>
<evidence type="ECO:0000256" key="4">
    <source>
        <dbReference type="PROSITE-ProRule" id="PRU00192"/>
    </source>
</evidence>
<dbReference type="Gene3D" id="1.10.840.10">
    <property type="entry name" value="Ras guanine-nucleotide exchange factors catalytic domain"/>
    <property type="match status" value="1"/>
</dbReference>
<feature type="compositionally biased region" description="Basic and acidic residues" evidence="5">
    <location>
        <begin position="168"/>
        <end position="177"/>
    </location>
</feature>
<feature type="compositionally biased region" description="Acidic residues" evidence="5">
    <location>
        <begin position="349"/>
        <end position="364"/>
    </location>
</feature>
<evidence type="ECO:0000259" key="7">
    <source>
        <dbReference type="PROSITE" id="PS50009"/>
    </source>
</evidence>
<evidence type="ECO:0000259" key="6">
    <source>
        <dbReference type="PROSITE" id="PS50002"/>
    </source>
</evidence>
<dbReference type="Pfam" id="PF00617">
    <property type="entry name" value="RasGEF"/>
    <property type="match status" value="1"/>
</dbReference>
<dbReference type="InterPro" id="IPR000651">
    <property type="entry name" value="Ras-like_Gua-exchang_fac_N"/>
</dbReference>
<feature type="domain" description="SH3" evidence="6">
    <location>
        <begin position="24"/>
        <end position="89"/>
    </location>
</feature>
<feature type="domain" description="N-terminal Ras-GEF" evidence="8">
    <location>
        <begin position="1007"/>
        <end position="1156"/>
    </location>
</feature>
<dbReference type="InterPro" id="IPR001452">
    <property type="entry name" value="SH3_domain"/>
</dbReference>
<dbReference type="InterPro" id="IPR036028">
    <property type="entry name" value="SH3-like_dom_sf"/>
</dbReference>
<dbReference type="PROSITE" id="PS50009">
    <property type="entry name" value="RASGEF_CAT"/>
    <property type="match status" value="1"/>
</dbReference>
<dbReference type="Gene3D" id="1.20.870.10">
    <property type="entry name" value="Son of sevenless (SoS) protein Chain: S domain 1"/>
    <property type="match status" value="2"/>
</dbReference>
<dbReference type="CDD" id="cd11883">
    <property type="entry name" value="SH3_Sdc25"/>
    <property type="match status" value="1"/>
</dbReference>
<dbReference type="PROSITE" id="PS50212">
    <property type="entry name" value="RASGEF_NTER"/>
    <property type="match status" value="1"/>
</dbReference>
<dbReference type="SMART" id="SM00326">
    <property type="entry name" value="SH3"/>
    <property type="match status" value="1"/>
</dbReference>
<dbReference type="GO" id="GO:0005886">
    <property type="term" value="C:plasma membrane"/>
    <property type="evidence" value="ECO:0007669"/>
    <property type="project" value="TreeGrafter"/>
</dbReference>
<dbReference type="SMART" id="SM00147">
    <property type="entry name" value="RasGEF"/>
    <property type="match status" value="1"/>
</dbReference>
<dbReference type="CDD" id="cd00155">
    <property type="entry name" value="RasGEF"/>
    <property type="match status" value="1"/>
</dbReference>
<feature type="compositionally biased region" description="Polar residues" evidence="5">
    <location>
        <begin position="634"/>
        <end position="643"/>
    </location>
</feature>
<feature type="compositionally biased region" description="Polar residues" evidence="5">
    <location>
        <begin position="710"/>
        <end position="721"/>
    </location>
</feature>
<dbReference type="Proteomes" id="UP000078561">
    <property type="component" value="Unassembled WGS sequence"/>
</dbReference>
<proteinExistence type="predicted"/>
<evidence type="ECO:0000256" key="1">
    <source>
        <dbReference type="ARBA" id="ARBA00022443"/>
    </source>
</evidence>
<dbReference type="InterPro" id="IPR008937">
    <property type="entry name" value="Ras-like_GEF"/>
</dbReference>
<dbReference type="SMART" id="SM00229">
    <property type="entry name" value="RasGEFN"/>
    <property type="match status" value="1"/>
</dbReference>
<feature type="compositionally biased region" description="Polar residues" evidence="5">
    <location>
        <begin position="771"/>
        <end position="781"/>
    </location>
</feature>
<feature type="domain" description="Ras-GEF" evidence="7">
    <location>
        <begin position="1276"/>
        <end position="1513"/>
    </location>
</feature>
<dbReference type="PANTHER" id="PTHR23113:SF354">
    <property type="entry name" value="BUD SITE SELECTION PROTEIN 5"/>
    <property type="match status" value="1"/>
</dbReference>
<dbReference type="SUPFAM" id="SSF48366">
    <property type="entry name" value="Ras GEF"/>
    <property type="match status" value="1"/>
</dbReference>
<gene>
    <name evidence="9" type="primary">ABSGL_07273.1 scaffold 8717</name>
</gene>
<dbReference type="GO" id="GO:0005085">
    <property type="term" value="F:guanyl-nucleotide exchange factor activity"/>
    <property type="evidence" value="ECO:0007669"/>
    <property type="project" value="UniProtKB-KW"/>
</dbReference>
<dbReference type="InterPro" id="IPR036964">
    <property type="entry name" value="RASGEF_cat_dom_sf"/>
</dbReference>
<keyword evidence="1 4" id="KW-0728">SH3 domain</keyword>
<keyword evidence="2 3" id="KW-0344">Guanine-nucleotide releasing factor</keyword>
<dbReference type="SUPFAM" id="SSF50044">
    <property type="entry name" value="SH3-domain"/>
    <property type="match status" value="1"/>
</dbReference>
<feature type="compositionally biased region" description="Polar residues" evidence="5">
    <location>
        <begin position="792"/>
        <end position="821"/>
    </location>
</feature>
<dbReference type="STRING" id="4829.A0A168P035"/>
<feature type="compositionally biased region" description="Low complexity" evidence="5">
    <location>
        <begin position="150"/>
        <end position="165"/>
    </location>
</feature>
<feature type="compositionally biased region" description="Basic and acidic residues" evidence="5">
    <location>
        <begin position="947"/>
        <end position="956"/>
    </location>
</feature>
<feature type="compositionally biased region" description="Low complexity" evidence="5">
    <location>
        <begin position="748"/>
        <end position="770"/>
    </location>
</feature>
<feature type="region of interest" description="Disordered" evidence="5">
    <location>
        <begin position="747"/>
        <end position="879"/>
    </location>
</feature>
<feature type="region of interest" description="Disordered" evidence="5">
    <location>
        <begin position="693"/>
        <end position="735"/>
    </location>
</feature>
<evidence type="ECO:0000256" key="5">
    <source>
        <dbReference type="SAM" id="MobiDB-lite"/>
    </source>
</evidence>
<feature type="region of interest" description="Disordered" evidence="5">
    <location>
        <begin position="147"/>
        <end position="177"/>
    </location>
</feature>
<accession>A0A168P035</accession>
<evidence type="ECO:0008006" key="11">
    <source>
        <dbReference type="Google" id="ProtNLM"/>
    </source>
</evidence>
<dbReference type="EMBL" id="LT553527">
    <property type="protein sequence ID" value="SAM01532.1"/>
    <property type="molecule type" value="Genomic_DNA"/>
</dbReference>
<dbReference type="Pfam" id="PF07653">
    <property type="entry name" value="SH3_2"/>
    <property type="match status" value="1"/>
</dbReference>
<evidence type="ECO:0000256" key="2">
    <source>
        <dbReference type="ARBA" id="ARBA00022658"/>
    </source>
</evidence>
<dbReference type="Pfam" id="PF00618">
    <property type="entry name" value="RasGEF_N"/>
    <property type="match status" value="1"/>
</dbReference>
<feature type="compositionally biased region" description="Pro residues" evidence="5">
    <location>
        <begin position="894"/>
        <end position="905"/>
    </location>
</feature>
<feature type="region of interest" description="Disordered" evidence="5">
    <location>
        <begin position="348"/>
        <end position="386"/>
    </location>
</feature>
<feature type="compositionally biased region" description="Low complexity" evidence="5">
    <location>
        <begin position="644"/>
        <end position="655"/>
    </location>
</feature>
<dbReference type="OrthoDB" id="28357at2759"/>
<name>A0A168P035_ABSGL</name>
<dbReference type="PANTHER" id="PTHR23113">
    <property type="entry name" value="GUANINE NUCLEOTIDE EXCHANGE FACTOR"/>
    <property type="match status" value="1"/>
</dbReference>
<dbReference type="InterPro" id="IPR023578">
    <property type="entry name" value="Ras_GEF_dom_sf"/>
</dbReference>
<dbReference type="GO" id="GO:0007265">
    <property type="term" value="P:Ras protein signal transduction"/>
    <property type="evidence" value="ECO:0007669"/>
    <property type="project" value="TreeGrafter"/>
</dbReference>
<keyword evidence="10" id="KW-1185">Reference proteome</keyword>
<evidence type="ECO:0000313" key="9">
    <source>
        <dbReference type="EMBL" id="SAM01532.1"/>
    </source>
</evidence>
<protein>
    <recommendedName>
        <fullName evidence="11">Ras GEF</fullName>
    </recommendedName>
</protein>
<reference evidence="9" key="1">
    <citation type="submission" date="2016-04" db="EMBL/GenBank/DDBJ databases">
        <authorList>
            <person name="Evans L.H."/>
            <person name="Alamgir A."/>
            <person name="Owens N."/>
            <person name="Weber N.D."/>
            <person name="Virtaneva K."/>
            <person name="Barbian K."/>
            <person name="Babar A."/>
            <person name="Rosenke K."/>
        </authorList>
    </citation>
    <scope>NUCLEOTIDE SEQUENCE [LARGE SCALE GENOMIC DNA]</scope>
    <source>
        <strain evidence="9">CBS 101.48</strain>
    </source>
</reference>
<feature type="compositionally biased region" description="Low complexity" evidence="5">
    <location>
        <begin position="722"/>
        <end position="732"/>
    </location>
</feature>
<feature type="compositionally biased region" description="Low complexity" evidence="5">
    <location>
        <begin position="909"/>
        <end position="928"/>
    </location>
</feature>
<feature type="compositionally biased region" description="Low complexity" evidence="5">
    <location>
        <begin position="963"/>
        <end position="982"/>
    </location>
</feature>